<evidence type="ECO:0000256" key="1">
    <source>
        <dbReference type="SAM" id="SignalP"/>
    </source>
</evidence>
<feature type="signal peptide" evidence="1">
    <location>
        <begin position="1"/>
        <end position="28"/>
    </location>
</feature>
<keyword evidence="1" id="KW-0732">Signal</keyword>
<protein>
    <recommendedName>
        <fullName evidence="4">Lipoprotein</fullName>
    </recommendedName>
</protein>
<dbReference type="RefSeq" id="WP_161389426.1">
    <property type="nucleotide sequence ID" value="NZ_JBHSCP010000001.1"/>
</dbReference>
<dbReference type="AlphaFoldDB" id="A0A6I4TNS3"/>
<dbReference type="OrthoDB" id="7185422at2"/>
<keyword evidence="3" id="KW-1185">Reference proteome</keyword>
<proteinExistence type="predicted"/>
<reference evidence="2 3" key="1">
    <citation type="submission" date="2019-12" db="EMBL/GenBank/DDBJ databases">
        <title>Genomic-based taxomic classification of the family Erythrobacteraceae.</title>
        <authorList>
            <person name="Xu L."/>
        </authorList>
    </citation>
    <scope>NUCLEOTIDE SEQUENCE [LARGE SCALE GENOMIC DNA]</scope>
    <source>
        <strain evidence="2 3">S36</strain>
    </source>
</reference>
<dbReference type="EMBL" id="WTYJ01000001">
    <property type="protein sequence ID" value="MXO97725.1"/>
    <property type="molecule type" value="Genomic_DNA"/>
</dbReference>
<evidence type="ECO:0000313" key="3">
    <source>
        <dbReference type="Proteomes" id="UP000469430"/>
    </source>
</evidence>
<comment type="caution">
    <text evidence="2">The sequence shown here is derived from an EMBL/GenBank/DDBJ whole genome shotgun (WGS) entry which is preliminary data.</text>
</comment>
<feature type="chain" id="PRO_5026359765" description="Lipoprotein" evidence="1">
    <location>
        <begin position="29"/>
        <end position="230"/>
    </location>
</feature>
<accession>A0A6I4TNS3</accession>
<gene>
    <name evidence="2" type="ORF">GRI97_01820</name>
</gene>
<evidence type="ECO:0008006" key="4">
    <source>
        <dbReference type="Google" id="ProtNLM"/>
    </source>
</evidence>
<dbReference type="Proteomes" id="UP000469430">
    <property type="component" value="Unassembled WGS sequence"/>
</dbReference>
<sequence>MKIYARSRAVLPFLVGGLLLAAPAAAWACSPAPGYAVPTNLELAGQADTILLAQVTGSTGDPDDPSAAGITIHPIAAIEGSLPDGDISLSGMHLTRESGAPGLLSNPYDFTEAHPSAFSGACIRREFPAGTTVLFFLNLPTNGAWQPAGGPFSRWAEDVPAPDAPWVRLAETYARAARLPDEQRVPMLEAARDALLSQEDDPVAQLMAADITRQLAGPNKPLREALPSVD</sequence>
<name>A0A6I4TNS3_9SPHN</name>
<organism evidence="2 3">
    <name type="scientific">Croceibacterium xixiisoli</name>
    <dbReference type="NCBI Taxonomy" id="1476466"/>
    <lineage>
        <taxon>Bacteria</taxon>
        <taxon>Pseudomonadati</taxon>
        <taxon>Pseudomonadota</taxon>
        <taxon>Alphaproteobacteria</taxon>
        <taxon>Sphingomonadales</taxon>
        <taxon>Erythrobacteraceae</taxon>
        <taxon>Croceibacterium</taxon>
    </lineage>
</organism>
<evidence type="ECO:0000313" key="2">
    <source>
        <dbReference type="EMBL" id="MXO97725.1"/>
    </source>
</evidence>